<evidence type="ECO:0000313" key="2">
    <source>
        <dbReference type="EMBL" id="PKI73940.1"/>
    </source>
</evidence>
<sequence>MDGRGRRRWRELSGDGVKGAHRSRRIASYYAAGLPYAASGKSVIVSTRWGNSRWIFPIERWRRMRCRLEELDGAELL</sequence>
<proteinExistence type="predicted"/>
<dbReference type="AlphaFoldDB" id="A0A218X6E6"/>
<reference evidence="2 4" key="3">
    <citation type="submission" date="2017-11" db="EMBL/GenBank/DDBJ databases">
        <title>De-novo sequencing of pomegranate (Punica granatum L.) genome.</title>
        <authorList>
            <person name="Akparov Z."/>
            <person name="Amiraslanov A."/>
            <person name="Hajiyeva S."/>
            <person name="Abbasov M."/>
            <person name="Kaur K."/>
            <person name="Hamwieh A."/>
            <person name="Solovyev V."/>
            <person name="Salamov A."/>
            <person name="Braich B."/>
            <person name="Kosarev P."/>
            <person name="Mahmoud A."/>
            <person name="Hajiyev E."/>
            <person name="Babayeva S."/>
            <person name="Izzatullayeva V."/>
            <person name="Mammadov A."/>
            <person name="Mammadov A."/>
            <person name="Sharifova S."/>
            <person name="Ojaghi J."/>
            <person name="Eynullazada K."/>
            <person name="Bayramov B."/>
            <person name="Abdulazimova A."/>
            <person name="Shahmuradov I."/>
        </authorList>
    </citation>
    <scope>NUCLEOTIDE SEQUENCE [LARGE SCALE GENOMIC DNA]</scope>
    <source>
        <strain evidence="2">AG2017</strain>
        <strain evidence="4">cv. AG2017</strain>
        <tissue evidence="2">Leaf</tissue>
    </source>
</reference>
<name>A0A218X6E6_PUNGR</name>
<dbReference type="Proteomes" id="UP000197138">
    <property type="component" value="Unassembled WGS sequence"/>
</dbReference>
<dbReference type="EMBL" id="PGOL01000246">
    <property type="protein sequence ID" value="PKI73940.1"/>
    <property type="molecule type" value="Genomic_DNA"/>
</dbReference>
<evidence type="ECO:0000313" key="1">
    <source>
        <dbReference type="EMBL" id="OWM80081.1"/>
    </source>
</evidence>
<reference evidence="3" key="1">
    <citation type="journal article" date="2017" name="Plant J.">
        <title>The pomegranate (Punica granatum L.) genome and the genomics of punicalagin biosynthesis.</title>
        <authorList>
            <person name="Qin G."/>
            <person name="Xu C."/>
            <person name="Ming R."/>
            <person name="Tang H."/>
            <person name="Guyot R."/>
            <person name="Kramer E.M."/>
            <person name="Hu Y."/>
            <person name="Yi X."/>
            <person name="Qi Y."/>
            <person name="Xu X."/>
            <person name="Gao Z."/>
            <person name="Pan H."/>
            <person name="Jian J."/>
            <person name="Tian Y."/>
            <person name="Yue Z."/>
            <person name="Xu Y."/>
        </authorList>
    </citation>
    <scope>NUCLEOTIDE SEQUENCE [LARGE SCALE GENOMIC DNA]</scope>
    <source>
        <strain evidence="3">cv. Dabenzi</strain>
    </source>
</reference>
<organism evidence="1 3">
    <name type="scientific">Punica granatum</name>
    <name type="common">Pomegranate</name>
    <dbReference type="NCBI Taxonomy" id="22663"/>
    <lineage>
        <taxon>Eukaryota</taxon>
        <taxon>Viridiplantae</taxon>
        <taxon>Streptophyta</taxon>
        <taxon>Embryophyta</taxon>
        <taxon>Tracheophyta</taxon>
        <taxon>Spermatophyta</taxon>
        <taxon>Magnoliopsida</taxon>
        <taxon>eudicotyledons</taxon>
        <taxon>Gunneridae</taxon>
        <taxon>Pentapetalae</taxon>
        <taxon>rosids</taxon>
        <taxon>malvids</taxon>
        <taxon>Myrtales</taxon>
        <taxon>Lythraceae</taxon>
        <taxon>Punica</taxon>
    </lineage>
</organism>
<keyword evidence="4" id="KW-1185">Reference proteome</keyword>
<gene>
    <name evidence="1" type="ORF">CDL15_Pgr010059</name>
    <name evidence="2" type="ORF">CRG98_005665</name>
</gene>
<comment type="caution">
    <text evidence="1">The sequence shown here is derived from an EMBL/GenBank/DDBJ whole genome shotgun (WGS) entry which is preliminary data.</text>
</comment>
<dbReference type="EMBL" id="MTKT01002370">
    <property type="protein sequence ID" value="OWM80081.1"/>
    <property type="molecule type" value="Genomic_DNA"/>
</dbReference>
<protein>
    <submittedName>
        <fullName evidence="1">Uncharacterized protein</fullName>
    </submittedName>
</protein>
<evidence type="ECO:0000313" key="4">
    <source>
        <dbReference type="Proteomes" id="UP000233551"/>
    </source>
</evidence>
<dbReference type="Proteomes" id="UP000233551">
    <property type="component" value="Unassembled WGS sequence"/>
</dbReference>
<reference evidence="1" key="2">
    <citation type="submission" date="2017-06" db="EMBL/GenBank/DDBJ databases">
        <title>The pomegranate genome and the genomics of punicalagin biosynthesis.</title>
        <authorList>
            <person name="Xu C."/>
        </authorList>
    </citation>
    <scope>NUCLEOTIDE SEQUENCE [LARGE SCALE GENOMIC DNA]</scope>
    <source>
        <tissue evidence="1">Fresh leaf</tissue>
    </source>
</reference>
<evidence type="ECO:0000313" key="3">
    <source>
        <dbReference type="Proteomes" id="UP000197138"/>
    </source>
</evidence>
<accession>A0A218X6E6</accession>